<feature type="chain" id="PRO_5029580181" evidence="3">
    <location>
        <begin position="25"/>
        <end position="180"/>
    </location>
</feature>
<dbReference type="Pfam" id="PF01190">
    <property type="entry name" value="Pollen_Ole_e_1"/>
    <property type="match status" value="1"/>
</dbReference>
<evidence type="ECO:0000256" key="3">
    <source>
        <dbReference type="SAM" id="SignalP"/>
    </source>
</evidence>
<name>A0A7J7CLW4_TRIWF</name>
<keyword evidence="2" id="KW-1015">Disulfide bond</keyword>
<evidence type="ECO:0000313" key="5">
    <source>
        <dbReference type="Proteomes" id="UP000593562"/>
    </source>
</evidence>
<dbReference type="OrthoDB" id="1888725at2759"/>
<dbReference type="GO" id="GO:0005615">
    <property type="term" value="C:extracellular space"/>
    <property type="evidence" value="ECO:0007669"/>
    <property type="project" value="InterPro"/>
</dbReference>
<dbReference type="InterPro" id="IPR006040">
    <property type="entry name" value="Allergen_Ole_e_I_CS"/>
</dbReference>
<accession>A0A7J7CLW4</accession>
<dbReference type="InParanoid" id="A0A7J7CLW4"/>
<sequence>MAKNVAATTLFMAAVLCFSSLVSASARAPASTPARAPASAPVSNDILYVEGRVYCDTCRVQFETKLTEYMEAASVRLQCRNRTSDKITYTFEELTDSNGIYHIPVEGDHEEEICEVKLLKSSRDDCSERATRRLTGRVLITKNVGVATPIRYANSLGFMKKEPLPGCTQELQRMGFLPLD</sequence>
<keyword evidence="3" id="KW-0732">Signal</keyword>
<evidence type="ECO:0000256" key="1">
    <source>
        <dbReference type="ARBA" id="ARBA00010049"/>
    </source>
</evidence>
<dbReference type="InterPro" id="IPR006041">
    <property type="entry name" value="Pollen_Ole_e1_allergen"/>
</dbReference>
<protein>
    <submittedName>
        <fullName evidence="4">Putative Anther-specific protein LAT52</fullName>
    </submittedName>
</protein>
<dbReference type="AlphaFoldDB" id="A0A7J7CLW4"/>
<dbReference type="PANTHER" id="PTHR31614:SF20">
    <property type="entry name" value="POLLEN PROTEIN OLE E I-LIKE PROTEIN"/>
    <property type="match status" value="1"/>
</dbReference>
<dbReference type="Proteomes" id="UP000593562">
    <property type="component" value="Unassembled WGS sequence"/>
</dbReference>
<organism evidence="4 5">
    <name type="scientific">Tripterygium wilfordii</name>
    <name type="common">Thunder God vine</name>
    <dbReference type="NCBI Taxonomy" id="458696"/>
    <lineage>
        <taxon>Eukaryota</taxon>
        <taxon>Viridiplantae</taxon>
        <taxon>Streptophyta</taxon>
        <taxon>Embryophyta</taxon>
        <taxon>Tracheophyta</taxon>
        <taxon>Spermatophyta</taxon>
        <taxon>Magnoliopsida</taxon>
        <taxon>eudicotyledons</taxon>
        <taxon>Gunneridae</taxon>
        <taxon>Pentapetalae</taxon>
        <taxon>rosids</taxon>
        <taxon>fabids</taxon>
        <taxon>Celastrales</taxon>
        <taxon>Celastraceae</taxon>
        <taxon>Tripterygium</taxon>
    </lineage>
</organism>
<comment type="similarity">
    <text evidence="1">Belongs to the Ole e I family.</text>
</comment>
<dbReference type="PROSITE" id="PS00925">
    <property type="entry name" value="OLEEI"/>
    <property type="match status" value="1"/>
</dbReference>
<proteinExistence type="inferred from homology"/>
<gene>
    <name evidence="4" type="ORF">HS088_TW15G00510</name>
</gene>
<comment type="caution">
    <text evidence="4">The sequence shown here is derived from an EMBL/GenBank/DDBJ whole genome shotgun (WGS) entry which is preliminary data.</text>
</comment>
<dbReference type="EMBL" id="JAAARO010000015">
    <property type="protein sequence ID" value="KAF5735011.1"/>
    <property type="molecule type" value="Genomic_DNA"/>
</dbReference>
<evidence type="ECO:0000313" key="4">
    <source>
        <dbReference type="EMBL" id="KAF5735011.1"/>
    </source>
</evidence>
<reference evidence="4 5" key="1">
    <citation type="journal article" date="2020" name="Nat. Commun.">
        <title>Genome of Tripterygium wilfordii and identification of cytochrome P450 involved in triptolide biosynthesis.</title>
        <authorList>
            <person name="Tu L."/>
            <person name="Su P."/>
            <person name="Zhang Z."/>
            <person name="Gao L."/>
            <person name="Wang J."/>
            <person name="Hu T."/>
            <person name="Zhou J."/>
            <person name="Zhang Y."/>
            <person name="Zhao Y."/>
            <person name="Liu Y."/>
            <person name="Song Y."/>
            <person name="Tong Y."/>
            <person name="Lu Y."/>
            <person name="Yang J."/>
            <person name="Xu C."/>
            <person name="Jia M."/>
            <person name="Peters R.J."/>
            <person name="Huang L."/>
            <person name="Gao W."/>
        </authorList>
    </citation>
    <scope>NUCLEOTIDE SEQUENCE [LARGE SCALE GENOMIC DNA]</scope>
    <source>
        <strain evidence="5">cv. XIE 37</strain>
        <tissue evidence="4">Leaf</tissue>
    </source>
</reference>
<dbReference type="PANTHER" id="PTHR31614">
    <property type="entry name" value="PROTEIN DOWNSTREAM OF FLC-RELATED"/>
    <property type="match status" value="1"/>
</dbReference>
<feature type="signal peptide" evidence="3">
    <location>
        <begin position="1"/>
        <end position="24"/>
    </location>
</feature>
<evidence type="ECO:0000256" key="2">
    <source>
        <dbReference type="ARBA" id="ARBA00023157"/>
    </source>
</evidence>
<keyword evidence="5" id="KW-1185">Reference proteome</keyword>